<feature type="region of interest" description="Disordered" evidence="1">
    <location>
        <begin position="1"/>
        <end position="23"/>
    </location>
</feature>
<keyword evidence="4" id="KW-1185">Reference proteome</keyword>
<protein>
    <submittedName>
        <fullName evidence="2">Uncharacterized protein</fullName>
    </submittedName>
</protein>
<evidence type="ECO:0000256" key="1">
    <source>
        <dbReference type="SAM" id="MobiDB-lite"/>
    </source>
</evidence>
<dbReference type="EMBL" id="LR746274">
    <property type="protein sequence ID" value="CAA7405182.1"/>
    <property type="molecule type" value="Genomic_DNA"/>
</dbReference>
<sequence length="65" mass="7323">MQEAKHQNLHQKFSTLPKPPSPKKHSGLKFFVAVASSLKANMWADMLMPAPSFWICGKRDGIIEN</sequence>
<gene>
    <name evidence="2" type="ORF">SI7747_11014733</name>
    <name evidence="3" type="ORF">SI8410_11015860</name>
</gene>
<evidence type="ECO:0000313" key="4">
    <source>
        <dbReference type="Proteomes" id="UP000663760"/>
    </source>
</evidence>
<proteinExistence type="predicted"/>
<evidence type="ECO:0000313" key="2">
    <source>
        <dbReference type="EMBL" id="CAA2629093.1"/>
    </source>
</evidence>
<organism evidence="2">
    <name type="scientific">Spirodela intermedia</name>
    <name type="common">Intermediate duckweed</name>
    <dbReference type="NCBI Taxonomy" id="51605"/>
    <lineage>
        <taxon>Eukaryota</taxon>
        <taxon>Viridiplantae</taxon>
        <taxon>Streptophyta</taxon>
        <taxon>Embryophyta</taxon>
        <taxon>Tracheophyta</taxon>
        <taxon>Spermatophyta</taxon>
        <taxon>Magnoliopsida</taxon>
        <taxon>Liliopsida</taxon>
        <taxon>Araceae</taxon>
        <taxon>Lemnoideae</taxon>
        <taxon>Spirodela</taxon>
    </lineage>
</organism>
<name>A0A7I8JE15_SPIIN</name>
<dbReference type="Proteomes" id="UP000663760">
    <property type="component" value="Chromosome 11"/>
</dbReference>
<accession>A0A7I8JE15</accession>
<reference evidence="2" key="1">
    <citation type="submission" date="2019-12" db="EMBL/GenBank/DDBJ databases">
        <authorList>
            <person name="Scholz U."/>
            <person name="Mascher M."/>
            <person name="Fiebig A."/>
        </authorList>
    </citation>
    <scope>NUCLEOTIDE SEQUENCE</scope>
</reference>
<dbReference type="EMBL" id="LR743598">
    <property type="protein sequence ID" value="CAA2629093.1"/>
    <property type="molecule type" value="Genomic_DNA"/>
</dbReference>
<evidence type="ECO:0000313" key="3">
    <source>
        <dbReference type="EMBL" id="CAA7405182.1"/>
    </source>
</evidence>
<dbReference type="AlphaFoldDB" id="A0A7I8JE15"/>